<dbReference type="EMBL" id="MLGG01000041">
    <property type="protein sequence ID" value="KAK1452526.1"/>
    <property type="molecule type" value="Genomic_DNA"/>
</dbReference>
<dbReference type="PANTHER" id="PTHR10039">
    <property type="entry name" value="AMELOGENIN"/>
    <property type="match status" value="1"/>
</dbReference>
<dbReference type="SUPFAM" id="SSF48403">
    <property type="entry name" value="Ankyrin repeat"/>
    <property type="match status" value="1"/>
</dbReference>
<dbReference type="PROSITE" id="PS50837">
    <property type="entry name" value="NACHT"/>
    <property type="match status" value="1"/>
</dbReference>
<dbReference type="InterPro" id="IPR055530">
    <property type="entry name" value="DUF7104"/>
</dbReference>
<dbReference type="Gene3D" id="1.20.5.340">
    <property type="match status" value="4"/>
</dbReference>
<evidence type="ECO:0000256" key="3">
    <source>
        <dbReference type="SAM" id="Phobius"/>
    </source>
</evidence>
<evidence type="ECO:0000256" key="2">
    <source>
        <dbReference type="SAM" id="MobiDB-lite"/>
    </source>
</evidence>
<dbReference type="Pfam" id="PF24883">
    <property type="entry name" value="NPHP3_N"/>
    <property type="match status" value="1"/>
</dbReference>
<dbReference type="InterPro" id="IPR036770">
    <property type="entry name" value="Ankyrin_rpt-contain_sf"/>
</dbReference>
<dbReference type="InterPro" id="IPR027417">
    <property type="entry name" value="P-loop_NTPase"/>
</dbReference>
<sequence length="1162" mass="130246">MNEVQSWLFLLLAGAAGIAYLWLSASYKQAPTSRSQSEAVQQRSADVLPPQVEQDRARPPLDVVYPGPTNAFDDAEVDIIAVHGLGSNVDWSWTWKDGEKHVNWLRDPDMLPERVPKSRIMTYNYQSKWHKDAPKTRLQLCGEKLIESIDLFRGRTLKRPIVFVGHSLGGNVIIHALLHAKDDDEYEYLLDATAGVVFLGTPLRGTKWQPFLNSVAQLMGPAGSHCGIIKELEFNGTEVRDKLHRFCRLRNRLSMPVSCFSELYETDYGRRHRLPGVVKGMIVEEASAYIDGLDRHALETDHLKINKYRGPTDGRFLTVSKVISEMCNNANNVVRLRPRQNRREIITDNTYALAQKPDAKDCLRDLFLTDPHEDRKAMKRKKGDRASGTCEWIMGTEELTAWLGSGPTDRSEATQVLWLHGNPGTGKSTMAIFLTEELSEAFSATDGNTLAYFFCDSAFDTRKTATAVIRGLLLQLVQQHPKLLERLLPKYNERGAELFHSFDALWTMFVAAASDENTGRKYCIIDALDECDVESQTTLLKQLEETFCSRNAPPNVHILITSRPYPEIFEHMERFANKDLASYVEAQQDIERCIEERTTELMKTKKYTDKVLTQVKEILRERAEGTFLWVGLACKELESFPSKDAVRVLKDIPKGLSSLYKRLYTRAVASGGKEVELILSFVAVCLRPLSLLELSEACQLHLDEDDKDTRIQFMHDQIASCRLMVVIQDEKVLLLHQSVKDFLHKEGLINDLKAHAELAYRSLDLLIKEFYEKGNSRVIFLDYAITEWPRHAHMANSEFEVKPSLERFFNMKSECCESWLRLYQETTFYDRIPEQFSVLHVAAKWGILALVDHVCCTYNPPYEAEELVRLVEIADAHNVTPLECAARSGHLSVVARLLDLRGKVSTGVLKATAMNSQNGSDVMKLLLEKCGAEVEITPEVVVAAAGNYRNGEAVMKLLLEKRGDEVEITPEVVVAAAGNYRNGEAVMKLLLEKRGGEIKMTPEVVVAAVGNDGNGEAVMKLLLEKRGDEIEITPEVVVAAAGNDVNGEAMMKLLLEKRGDEVEITPEVVVAAARNDGNGEGLMKLLLEKRGGEIKITPEVAVAAAGNNRNGEAVMELLLEKRGGDIKITPEVVVAAVGNKWNGEGLMKLLLEKRGDEVEITP</sequence>
<dbReference type="InterPro" id="IPR029058">
    <property type="entry name" value="AB_hydrolase_fold"/>
</dbReference>
<protein>
    <submittedName>
        <fullName evidence="5">Pfs domain-containing protein</fullName>
    </submittedName>
</protein>
<dbReference type="InterPro" id="IPR056884">
    <property type="entry name" value="NPHP3-like_N"/>
</dbReference>
<keyword evidence="3" id="KW-0472">Membrane</keyword>
<evidence type="ECO:0000313" key="5">
    <source>
        <dbReference type="EMBL" id="KAK1452526.1"/>
    </source>
</evidence>
<dbReference type="InterPro" id="IPR054471">
    <property type="entry name" value="GPIID_WHD"/>
</dbReference>
<dbReference type="PANTHER" id="PTHR10039:SF14">
    <property type="entry name" value="NACHT DOMAIN-CONTAINING PROTEIN"/>
    <property type="match status" value="1"/>
</dbReference>
<dbReference type="Gene3D" id="3.40.50.300">
    <property type="entry name" value="P-loop containing nucleotide triphosphate hydrolases"/>
    <property type="match status" value="1"/>
</dbReference>
<dbReference type="InterPro" id="IPR007111">
    <property type="entry name" value="NACHT_NTPase"/>
</dbReference>
<feature type="region of interest" description="Disordered" evidence="2">
    <location>
        <begin position="34"/>
        <end position="53"/>
    </location>
</feature>
<keyword evidence="3" id="KW-0812">Transmembrane</keyword>
<feature type="transmembrane region" description="Helical" evidence="3">
    <location>
        <begin position="7"/>
        <end position="27"/>
    </location>
</feature>
<dbReference type="Pfam" id="PF22939">
    <property type="entry name" value="WHD_GPIID"/>
    <property type="match status" value="1"/>
</dbReference>
<reference evidence="5 6" key="1">
    <citation type="submission" date="2016-10" db="EMBL/GenBank/DDBJ databases">
        <title>The genome sequence of Colletotrichum fioriniae PJ7.</title>
        <authorList>
            <person name="Baroncelli R."/>
        </authorList>
    </citation>
    <scope>NUCLEOTIDE SEQUENCE [LARGE SCALE GENOMIC DNA]</scope>
    <source>
        <strain evidence="5">Col 31</strain>
    </source>
</reference>
<dbReference type="AlphaFoldDB" id="A0AAI9XK66"/>
<evidence type="ECO:0000256" key="1">
    <source>
        <dbReference type="ARBA" id="ARBA00022737"/>
    </source>
</evidence>
<accession>A0AAI9XK66</accession>
<organism evidence="5 6">
    <name type="scientific">Colletotrichum melonis</name>
    <dbReference type="NCBI Taxonomy" id="1209925"/>
    <lineage>
        <taxon>Eukaryota</taxon>
        <taxon>Fungi</taxon>
        <taxon>Dikarya</taxon>
        <taxon>Ascomycota</taxon>
        <taxon>Pezizomycotina</taxon>
        <taxon>Sordariomycetes</taxon>
        <taxon>Hypocreomycetidae</taxon>
        <taxon>Glomerellales</taxon>
        <taxon>Glomerellaceae</taxon>
        <taxon>Colletotrichum</taxon>
        <taxon>Colletotrichum acutatum species complex</taxon>
    </lineage>
</organism>
<feature type="compositionally biased region" description="Polar residues" evidence="2">
    <location>
        <begin position="34"/>
        <end position="44"/>
    </location>
</feature>
<evidence type="ECO:0000259" key="4">
    <source>
        <dbReference type="PROSITE" id="PS50837"/>
    </source>
</evidence>
<dbReference type="Pfam" id="PF23397">
    <property type="entry name" value="DUF7104"/>
    <property type="match status" value="9"/>
</dbReference>
<dbReference type="Gene3D" id="3.40.50.1820">
    <property type="entry name" value="alpha/beta hydrolase"/>
    <property type="match status" value="1"/>
</dbReference>
<comment type="caution">
    <text evidence="5">The sequence shown here is derived from an EMBL/GenBank/DDBJ whole genome shotgun (WGS) entry which is preliminary data.</text>
</comment>
<proteinExistence type="predicted"/>
<keyword evidence="3" id="KW-1133">Transmembrane helix</keyword>
<dbReference type="SUPFAM" id="SSF53474">
    <property type="entry name" value="alpha/beta-Hydrolases"/>
    <property type="match status" value="1"/>
</dbReference>
<name>A0AAI9XK66_9PEZI</name>
<feature type="domain" description="NACHT" evidence="4">
    <location>
        <begin position="415"/>
        <end position="564"/>
    </location>
</feature>
<gene>
    <name evidence="5" type="ORF">CMEL01_16755</name>
</gene>
<keyword evidence="6" id="KW-1185">Reference proteome</keyword>
<feature type="non-terminal residue" evidence="5">
    <location>
        <position position="1162"/>
    </location>
</feature>
<dbReference type="SUPFAM" id="SSF52540">
    <property type="entry name" value="P-loop containing nucleoside triphosphate hydrolases"/>
    <property type="match status" value="1"/>
</dbReference>
<dbReference type="Proteomes" id="UP001239795">
    <property type="component" value="Unassembled WGS sequence"/>
</dbReference>
<evidence type="ECO:0000313" key="6">
    <source>
        <dbReference type="Proteomes" id="UP001239795"/>
    </source>
</evidence>
<keyword evidence="1" id="KW-0677">Repeat</keyword>